<organism evidence="7 8">
    <name type="scientific">Pseudovirgaria hyperparasitica</name>
    <dbReference type="NCBI Taxonomy" id="470096"/>
    <lineage>
        <taxon>Eukaryota</taxon>
        <taxon>Fungi</taxon>
        <taxon>Dikarya</taxon>
        <taxon>Ascomycota</taxon>
        <taxon>Pezizomycotina</taxon>
        <taxon>Dothideomycetes</taxon>
        <taxon>Dothideomycetes incertae sedis</taxon>
        <taxon>Acrospermales</taxon>
        <taxon>Acrospermaceae</taxon>
        <taxon>Pseudovirgaria</taxon>
    </lineage>
</organism>
<proteinExistence type="inferred from homology"/>
<dbReference type="GO" id="GO:0005694">
    <property type="term" value="C:chromosome"/>
    <property type="evidence" value="ECO:0007669"/>
    <property type="project" value="TreeGrafter"/>
</dbReference>
<dbReference type="InterPro" id="IPR027417">
    <property type="entry name" value="P-loop_NTPase"/>
</dbReference>
<evidence type="ECO:0000313" key="8">
    <source>
        <dbReference type="Proteomes" id="UP000799437"/>
    </source>
</evidence>
<name>A0A6A6WCM7_9PEZI</name>
<feature type="domain" description="AAA+ ATPase" evidence="6">
    <location>
        <begin position="174"/>
        <end position="326"/>
    </location>
</feature>
<dbReference type="InterPro" id="IPR058249">
    <property type="entry name" value="Pch2_C"/>
</dbReference>
<dbReference type="EMBL" id="ML996570">
    <property type="protein sequence ID" value="KAF2759327.1"/>
    <property type="molecule type" value="Genomic_DNA"/>
</dbReference>
<evidence type="ECO:0000256" key="2">
    <source>
        <dbReference type="ARBA" id="ARBA00022741"/>
    </source>
</evidence>
<dbReference type="Proteomes" id="UP000799437">
    <property type="component" value="Unassembled WGS sequence"/>
</dbReference>
<evidence type="ECO:0000259" key="6">
    <source>
        <dbReference type="SMART" id="SM00382"/>
    </source>
</evidence>
<dbReference type="Pfam" id="PF00004">
    <property type="entry name" value="AAA"/>
    <property type="match status" value="1"/>
</dbReference>
<dbReference type="SUPFAM" id="SSF52540">
    <property type="entry name" value="P-loop containing nucleoside triphosphate hydrolases"/>
    <property type="match status" value="1"/>
</dbReference>
<dbReference type="GO" id="GO:0007131">
    <property type="term" value="P:reciprocal meiotic recombination"/>
    <property type="evidence" value="ECO:0007669"/>
    <property type="project" value="TreeGrafter"/>
</dbReference>
<keyword evidence="4" id="KW-0469">Meiosis</keyword>
<dbReference type="InterPro" id="IPR044539">
    <property type="entry name" value="Pch2-like"/>
</dbReference>
<dbReference type="InterPro" id="IPR003960">
    <property type="entry name" value="ATPase_AAA_CS"/>
</dbReference>
<sequence length="464" mass="52594">MSTNETSFKPALHVECRMRDTDGFVRPDRVREEVTEWICENFISLRIDQRLENYEELNHGGAIQSISVVGFSGVQEDSLFHRLADVQLDVQAYMLHPYVVDDHVSEVRPGQQHDDELKPKTRTMPLPSANIHGLWESFTTRMGIVIYWLNCIRELTSKVSMTKSQRLDPNIVSWNHLVLLYGPPGTGKSSLSRALAHKLTIRLGKYFLRGKLVEVDPQSLFSRYFGESGQLVAQIFEQINAMADDEACLICVVIDEVETLTSPRERAATGNECGDALRATNQLLTCIDALRHRPNIVLFCTSNMLQAIDSAFVDRIDIKQLVPNPCPRAIYEIFRTCINELLRTGVLVPSKSNNEDPNLNMRPESPLSQSVHDFVLIEPISIPRFAEMEIRLYDQPHAPARKLWIISQKADGLSGRTLRKLPFLALALYTFTEPSTIHEGLYALSLAVEHELRAYNPHDTDLSD</sequence>
<evidence type="ECO:0000256" key="3">
    <source>
        <dbReference type="ARBA" id="ARBA00022840"/>
    </source>
</evidence>
<comment type="similarity">
    <text evidence="1">Belongs to the AAA ATPase family. PCH2 subfamily.</text>
</comment>
<dbReference type="GO" id="GO:0005524">
    <property type="term" value="F:ATP binding"/>
    <property type="evidence" value="ECO:0007669"/>
    <property type="project" value="UniProtKB-KW"/>
</dbReference>
<dbReference type="Pfam" id="PF23242">
    <property type="entry name" value="AAA_lid_TRIP13_C"/>
    <property type="match status" value="1"/>
</dbReference>
<evidence type="ECO:0000256" key="5">
    <source>
        <dbReference type="RuleBase" id="RU003651"/>
    </source>
</evidence>
<accession>A0A6A6WCM7</accession>
<dbReference type="GeneID" id="54487947"/>
<dbReference type="GO" id="GO:0016887">
    <property type="term" value="F:ATP hydrolysis activity"/>
    <property type="evidence" value="ECO:0007669"/>
    <property type="project" value="InterPro"/>
</dbReference>
<dbReference type="GO" id="GO:0005634">
    <property type="term" value="C:nucleus"/>
    <property type="evidence" value="ECO:0007669"/>
    <property type="project" value="TreeGrafter"/>
</dbReference>
<dbReference type="InterPro" id="IPR003959">
    <property type="entry name" value="ATPase_AAA_core"/>
</dbReference>
<dbReference type="OrthoDB" id="5925at2759"/>
<dbReference type="GO" id="GO:0051598">
    <property type="term" value="P:meiotic recombination checkpoint signaling"/>
    <property type="evidence" value="ECO:0007669"/>
    <property type="project" value="TreeGrafter"/>
</dbReference>
<dbReference type="Pfam" id="PF23563">
    <property type="entry name" value="TRIP13_N"/>
    <property type="match status" value="1"/>
</dbReference>
<keyword evidence="2 5" id="KW-0547">Nucleotide-binding</keyword>
<dbReference type="SMART" id="SM00382">
    <property type="entry name" value="AAA"/>
    <property type="match status" value="1"/>
</dbReference>
<gene>
    <name evidence="7" type="ORF">EJ05DRAFT_499740</name>
</gene>
<dbReference type="PANTHER" id="PTHR45991">
    <property type="entry name" value="PACHYTENE CHECKPOINT PROTEIN 2"/>
    <property type="match status" value="1"/>
</dbReference>
<dbReference type="Gene3D" id="3.40.50.300">
    <property type="entry name" value="P-loop containing nucleotide triphosphate hydrolases"/>
    <property type="match status" value="1"/>
</dbReference>
<keyword evidence="3 5" id="KW-0067">ATP-binding</keyword>
<reference evidence="7" key="1">
    <citation type="journal article" date="2020" name="Stud. Mycol.">
        <title>101 Dothideomycetes genomes: a test case for predicting lifestyles and emergence of pathogens.</title>
        <authorList>
            <person name="Haridas S."/>
            <person name="Albert R."/>
            <person name="Binder M."/>
            <person name="Bloem J."/>
            <person name="Labutti K."/>
            <person name="Salamov A."/>
            <person name="Andreopoulos B."/>
            <person name="Baker S."/>
            <person name="Barry K."/>
            <person name="Bills G."/>
            <person name="Bluhm B."/>
            <person name="Cannon C."/>
            <person name="Castanera R."/>
            <person name="Culley D."/>
            <person name="Daum C."/>
            <person name="Ezra D."/>
            <person name="Gonzalez J."/>
            <person name="Henrissat B."/>
            <person name="Kuo A."/>
            <person name="Liang C."/>
            <person name="Lipzen A."/>
            <person name="Lutzoni F."/>
            <person name="Magnuson J."/>
            <person name="Mondo S."/>
            <person name="Nolan M."/>
            <person name="Ohm R."/>
            <person name="Pangilinan J."/>
            <person name="Park H.-J."/>
            <person name="Ramirez L."/>
            <person name="Alfaro M."/>
            <person name="Sun H."/>
            <person name="Tritt A."/>
            <person name="Yoshinaga Y."/>
            <person name="Zwiers L.-H."/>
            <person name="Turgeon B."/>
            <person name="Goodwin S."/>
            <person name="Spatafora J."/>
            <person name="Crous P."/>
            <person name="Grigoriev I."/>
        </authorList>
    </citation>
    <scope>NUCLEOTIDE SEQUENCE</scope>
    <source>
        <strain evidence="7">CBS 121739</strain>
    </source>
</reference>
<protein>
    <submittedName>
        <fullName evidence="7">Pachytene checkpoint component Pch2</fullName>
    </submittedName>
</protein>
<dbReference type="PANTHER" id="PTHR45991:SF1">
    <property type="entry name" value="PACHYTENE CHECKPOINT PROTEIN 2 HOMOLOG"/>
    <property type="match status" value="1"/>
</dbReference>
<evidence type="ECO:0000256" key="4">
    <source>
        <dbReference type="ARBA" id="ARBA00023254"/>
    </source>
</evidence>
<dbReference type="InterPro" id="IPR003593">
    <property type="entry name" value="AAA+_ATPase"/>
</dbReference>
<dbReference type="AlphaFoldDB" id="A0A6A6WCM7"/>
<dbReference type="RefSeq" id="XP_033601778.1">
    <property type="nucleotide sequence ID" value="XM_033746893.1"/>
</dbReference>
<dbReference type="PROSITE" id="PS00674">
    <property type="entry name" value="AAA"/>
    <property type="match status" value="1"/>
</dbReference>
<keyword evidence="8" id="KW-1185">Reference proteome</keyword>
<evidence type="ECO:0000256" key="1">
    <source>
        <dbReference type="ARBA" id="ARBA00007271"/>
    </source>
</evidence>
<evidence type="ECO:0000313" key="7">
    <source>
        <dbReference type="EMBL" id="KAF2759327.1"/>
    </source>
</evidence>